<reference evidence="1" key="1">
    <citation type="submission" date="2014-09" db="EMBL/GenBank/DDBJ databases">
        <authorList>
            <person name="Magalhaes I.L.F."/>
            <person name="Oliveira U."/>
            <person name="Santos F.R."/>
            <person name="Vidigal T.H.D.A."/>
            <person name="Brescovit A.D."/>
            <person name="Santos A.J."/>
        </authorList>
    </citation>
    <scope>NUCLEOTIDE SEQUENCE</scope>
    <source>
        <tissue evidence="1">Shoot tissue taken approximately 20 cm above the soil surface</tissue>
    </source>
</reference>
<evidence type="ECO:0000313" key="1">
    <source>
        <dbReference type="EMBL" id="JAE28283.1"/>
    </source>
</evidence>
<reference evidence="1" key="2">
    <citation type="journal article" date="2015" name="Data Brief">
        <title>Shoot transcriptome of the giant reed, Arundo donax.</title>
        <authorList>
            <person name="Barrero R.A."/>
            <person name="Guerrero F.D."/>
            <person name="Moolhuijzen P."/>
            <person name="Goolsby J.A."/>
            <person name="Tidwell J."/>
            <person name="Bellgard S.E."/>
            <person name="Bellgard M.I."/>
        </authorList>
    </citation>
    <scope>NUCLEOTIDE SEQUENCE</scope>
    <source>
        <tissue evidence="1">Shoot tissue taken approximately 20 cm above the soil surface</tissue>
    </source>
</reference>
<dbReference type="AlphaFoldDB" id="A0A0A9H5U6"/>
<name>A0A0A9H5U6_ARUDO</name>
<accession>A0A0A9H5U6</accession>
<sequence>MVTPLCHRWYRPLARSALRPPAVPWRSNMLPRFPLAVHHST</sequence>
<dbReference type="EMBL" id="GBRH01169613">
    <property type="protein sequence ID" value="JAE28283.1"/>
    <property type="molecule type" value="Transcribed_RNA"/>
</dbReference>
<organism evidence="1">
    <name type="scientific">Arundo donax</name>
    <name type="common">Giant reed</name>
    <name type="synonym">Donax arundinaceus</name>
    <dbReference type="NCBI Taxonomy" id="35708"/>
    <lineage>
        <taxon>Eukaryota</taxon>
        <taxon>Viridiplantae</taxon>
        <taxon>Streptophyta</taxon>
        <taxon>Embryophyta</taxon>
        <taxon>Tracheophyta</taxon>
        <taxon>Spermatophyta</taxon>
        <taxon>Magnoliopsida</taxon>
        <taxon>Liliopsida</taxon>
        <taxon>Poales</taxon>
        <taxon>Poaceae</taxon>
        <taxon>PACMAD clade</taxon>
        <taxon>Arundinoideae</taxon>
        <taxon>Arundineae</taxon>
        <taxon>Arundo</taxon>
    </lineage>
</organism>
<protein>
    <submittedName>
        <fullName evidence="1">Uncharacterized protein</fullName>
    </submittedName>
</protein>
<proteinExistence type="predicted"/>